<dbReference type="AlphaFoldDB" id="A0A517Q036"/>
<evidence type="ECO:0000313" key="2">
    <source>
        <dbReference type="EMBL" id="QDT24978.1"/>
    </source>
</evidence>
<dbReference type="RefSeq" id="WP_197997445.1">
    <property type="nucleotide sequence ID" value="NZ_CP037421.1"/>
</dbReference>
<feature type="region of interest" description="Disordered" evidence="1">
    <location>
        <begin position="35"/>
        <end position="57"/>
    </location>
</feature>
<reference evidence="2 3" key="1">
    <citation type="submission" date="2019-03" db="EMBL/GenBank/DDBJ databases">
        <title>Deep-cultivation of Planctomycetes and their phenomic and genomic characterization uncovers novel biology.</title>
        <authorList>
            <person name="Wiegand S."/>
            <person name="Jogler M."/>
            <person name="Boedeker C."/>
            <person name="Pinto D."/>
            <person name="Vollmers J."/>
            <person name="Rivas-Marin E."/>
            <person name="Kohn T."/>
            <person name="Peeters S.H."/>
            <person name="Heuer A."/>
            <person name="Rast P."/>
            <person name="Oberbeckmann S."/>
            <person name="Bunk B."/>
            <person name="Jeske O."/>
            <person name="Meyerdierks A."/>
            <person name="Storesund J.E."/>
            <person name="Kallscheuer N."/>
            <person name="Luecker S."/>
            <person name="Lage O.M."/>
            <person name="Pohl T."/>
            <person name="Merkel B.J."/>
            <person name="Hornburger P."/>
            <person name="Mueller R.-W."/>
            <person name="Bruemmer F."/>
            <person name="Labrenz M."/>
            <person name="Spormann A.M."/>
            <person name="Op den Camp H."/>
            <person name="Overmann J."/>
            <person name="Amann R."/>
            <person name="Jetten M.S.M."/>
            <person name="Mascher T."/>
            <person name="Medema M.H."/>
            <person name="Devos D.P."/>
            <person name="Kaster A.-K."/>
            <person name="Ovreas L."/>
            <person name="Rohde M."/>
            <person name="Galperin M.Y."/>
            <person name="Jogler C."/>
        </authorList>
    </citation>
    <scope>NUCLEOTIDE SEQUENCE [LARGE SCALE GENOMIC DNA]</scope>
    <source>
        <strain evidence="2 3">Enr10</strain>
    </source>
</reference>
<evidence type="ECO:0000313" key="3">
    <source>
        <dbReference type="Proteomes" id="UP000315647"/>
    </source>
</evidence>
<evidence type="ECO:0000256" key="1">
    <source>
        <dbReference type="SAM" id="MobiDB-lite"/>
    </source>
</evidence>
<gene>
    <name evidence="2" type="ORF">Enr10x_02720</name>
</gene>
<proteinExistence type="predicted"/>
<organism evidence="2 3">
    <name type="scientific">Gimesia panareensis</name>
    <dbReference type="NCBI Taxonomy" id="2527978"/>
    <lineage>
        <taxon>Bacteria</taxon>
        <taxon>Pseudomonadati</taxon>
        <taxon>Planctomycetota</taxon>
        <taxon>Planctomycetia</taxon>
        <taxon>Planctomycetales</taxon>
        <taxon>Planctomycetaceae</taxon>
        <taxon>Gimesia</taxon>
    </lineage>
</organism>
<dbReference type="EMBL" id="CP037421">
    <property type="protein sequence ID" value="QDT24978.1"/>
    <property type="molecule type" value="Genomic_DNA"/>
</dbReference>
<dbReference type="Proteomes" id="UP000315647">
    <property type="component" value="Chromosome"/>
</dbReference>
<accession>A0A517Q036</accession>
<name>A0A517Q036_9PLAN</name>
<keyword evidence="3" id="KW-1185">Reference proteome</keyword>
<dbReference type="PROSITE" id="PS51257">
    <property type="entry name" value="PROKAR_LIPOPROTEIN"/>
    <property type="match status" value="1"/>
</dbReference>
<protein>
    <recommendedName>
        <fullName evidence="4">Lipoprotein</fullName>
    </recommendedName>
</protein>
<evidence type="ECO:0008006" key="4">
    <source>
        <dbReference type="Google" id="ProtNLM"/>
    </source>
</evidence>
<sequence length="57" mass="6167">MHLLTDKVVLKLIPPGLFCFSLLLTSCADQNTAELTQPDPGLNAEASSAEMEHAKKK</sequence>